<keyword evidence="11" id="KW-1185">Reference proteome</keyword>
<evidence type="ECO:0000256" key="6">
    <source>
        <dbReference type="ARBA" id="ARBA00023136"/>
    </source>
</evidence>
<dbReference type="InterPro" id="IPR017107">
    <property type="entry name" value="AP1_complex_gsu"/>
</dbReference>
<evidence type="ECO:0000256" key="8">
    <source>
        <dbReference type="SAM" id="MobiDB-lite"/>
    </source>
</evidence>
<dbReference type="GO" id="GO:0006886">
    <property type="term" value="P:intracellular protein transport"/>
    <property type="evidence" value="ECO:0007669"/>
    <property type="project" value="UniProtKB-UniRule"/>
</dbReference>
<keyword evidence="4 7" id="KW-0653">Protein transport</keyword>
<gene>
    <name evidence="10" type="ORF">BU14_0491s0007</name>
</gene>
<dbReference type="Proteomes" id="UP000218209">
    <property type="component" value="Unassembled WGS sequence"/>
</dbReference>
<dbReference type="PIRSF" id="PIRSF037094">
    <property type="entry name" value="AP1_complex_gamma"/>
    <property type="match status" value="1"/>
</dbReference>
<evidence type="ECO:0000256" key="2">
    <source>
        <dbReference type="ARBA" id="ARBA00004555"/>
    </source>
</evidence>
<dbReference type="Gene3D" id="1.25.10.10">
    <property type="entry name" value="Leucine-rich Repeat Variant"/>
    <property type="match status" value="1"/>
</dbReference>
<proteinExistence type="inferred from homology"/>
<dbReference type="PANTHER" id="PTHR22780">
    <property type="entry name" value="ADAPTIN, ALPHA/GAMMA/EPSILON"/>
    <property type="match status" value="1"/>
</dbReference>
<reference evidence="10 11" key="1">
    <citation type="submission" date="2017-03" db="EMBL/GenBank/DDBJ databases">
        <title>WGS assembly of Porphyra umbilicalis.</title>
        <authorList>
            <person name="Brawley S.H."/>
            <person name="Blouin N.A."/>
            <person name="Ficko-Blean E."/>
            <person name="Wheeler G.L."/>
            <person name="Lohr M."/>
            <person name="Goodson H.V."/>
            <person name="Jenkins J.W."/>
            <person name="Blaby-Haas C.E."/>
            <person name="Helliwell K.E."/>
            <person name="Chan C."/>
            <person name="Marriage T."/>
            <person name="Bhattacharya D."/>
            <person name="Klein A.S."/>
            <person name="Badis Y."/>
            <person name="Brodie J."/>
            <person name="Cao Y."/>
            <person name="Collen J."/>
            <person name="Dittami S.M."/>
            <person name="Gachon C.M."/>
            <person name="Green B.R."/>
            <person name="Karpowicz S."/>
            <person name="Kim J.W."/>
            <person name="Kudahl U."/>
            <person name="Lin S."/>
            <person name="Michel G."/>
            <person name="Mittag M."/>
            <person name="Olson B.J."/>
            <person name="Pangilinan J."/>
            <person name="Peng Y."/>
            <person name="Qiu H."/>
            <person name="Shu S."/>
            <person name="Singer J.T."/>
            <person name="Smith A.G."/>
            <person name="Sprecher B.N."/>
            <person name="Wagner V."/>
            <person name="Wang W."/>
            <person name="Wang Z.-Y."/>
            <person name="Yan J."/>
            <person name="Yarish C."/>
            <person name="Zoeuner-Riek S."/>
            <person name="Zhuang Y."/>
            <person name="Zou Y."/>
            <person name="Lindquist E.A."/>
            <person name="Grimwood J."/>
            <person name="Barry K."/>
            <person name="Rokhsar D.S."/>
            <person name="Schmutz J."/>
            <person name="Stiller J.W."/>
            <person name="Grossman A.R."/>
            <person name="Prochnik S.E."/>
        </authorList>
    </citation>
    <scope>NUCLEOTIDE SEQUENCE [LARGE SCALE GENOMIC DNA]</scope>
    <source>
        <strain evidence="10">4086291</strain>
    </source>
</reference>
<evidence type="ECO:0000259" key="9">
    <source>
        <dbReference type="Pfam" id="PF01602"/>
    </source>
</evidence>
<evidence type="ECO:0000313" key="11">
    <source>
        <dbReference type="Proteomes" id="UP000218209"/>
    </source>
</evidence>
<dbReference type="InterPro" id="IPR002553">
    <property type="entry name" value="Clathrin/coatomer_adapt-like_N"/>
</dbReference>
<keyword evidence="7" id="KW-0968">Cytoplasmic vesicle</keyword>
<keyword evidence="6 7" id="KW-0472">Membrane</keyword>
<dbReference type="SUPFAM" id="SSF48371">
    <property type="entry name" value="ARM repeat"/>
    <property type="match status" value="1"/>
</dbReference>
<comment type="subcellular location">
    <subcellularLocation>
        <location evidence="1">Endomembrane system</location>
    </subcellularLocation>
    <subcellularLocation>
        <location evidence="2">Golgi apparatus</location>
    </subcellularLocation>
</comment>
<keyword evidence="3 7" id="KW-0813">Transport</keyword>
<feature type="domain" description="Clathrin/coatomer adaptor adaptin-like N-terminal" evidence="9">
    <location>
        <begin position="66"/>
        <end position="706"/>
    </location>
</feature>
<dbReference type="EMBL" id="KV919100">
    <property type="protein sequence ID" value="OSX71898.1"/>
    <property type="molecule type" value="Genomic_DNA"/>
</dbReference>
<dbReference type="InterPro" id="IPR011989">
    <property type="entry name" value="ARM-like"/>
</dbReference>
<dbReference type="GO" id="GO:0030121">
    <property type="term" value="C:AP-1 adaptor complex"/>
    <property type="evidence" value="ECO:0007669"/>
    <property type="project" value="InterPro"/>
</dbReference>
<feature type="region of interest" description="Disordered" evidence="8">
    <location>
        <begin position="556"/>
        <end position="575"/>
    </location>
</feature>
<dbReference type="GO" id="GO:0016192">
    <property type="term" value="P:vesicle-mediated transport"/>
    <property type="evidence" value="ECO:0007669"/>
    <property type="project" value="InterPro"/>
</dbReference>
<sequence length="845" mass="87424">MPFCLLQLSDGVCPVNGGTSTMEKEAKKLFSRAKDSLSKAKRTYTCRTLKEVITAYRACTSSAEEKALVKKESAHIRDLFKEGDTAFRRRNVAKLLFFHMNGYPTDFGHMECLRLAASPKFADKRVGVLGLTVLVDERASILMLMTNGLKADLVSEDPAVTALALTVLGDIATPEMLRDLLPELVSHLRARSPYLVKKAALAATRAVRKLPLDETLDIWDALPDMLATRSDAVHLCANTLIVSLVEQDAEDGGRSGEPSPLPGLRSACLPSILQSLRDAVSGGKGQVNADADSSTAGGVRNPFLQVQALAALRELGRGAGQEELRAISDVLVQVATSTDAAKLAGASVLYEMVRTALALDTTEAVQQTAVTALGLFLAHKDTSVRYIALQEMAAVMNRGGACAESVRQQRATILACVQEKDPSIQARAVALAFAIADRSNVAEIAGQLLVYVRSLGGGAPPAEDGDAAASATEGSTESGALVSDAATKLAQLAVQYSPTPEWHVDTLTSVLVSVDMLVSDLVVSTFLAFLSAEPPVVQAYAARALYEAALSSYAGDSSSQPSSPLQRDSGGVPQRQPRLERVAAYVLGEHGHLVVGATDQSGGVGLAPDAVGQALSAVTYASTWSQGEGAFRGGPMEGAVVGAAGATIGEEIGRVRSHALTALVKLAVRTGAPELVESARKATSTLSSSRDVETQQRAVEYHALLEGPLSGVAAAALAPLPPMDYAAARRRLLASGVRRATGTALVTTGLVSLLDGDFMGGGGSVSAVASGSFGGGAPDLMGDGPATDLMALEAPPGGGHGQSTDLMAFGQSTDLVVANPTAGSRGATGPSGDFASSVLDDLLGG</sequence>
<evidence type="ECO:0000256" key="4">
    <source>
        <dbReference type="ARBA" id="ARBA00022927"/>
    </source>
</evidence>
<dbReference type="AlphaFoldDB" id="A0A1X6NTH3"/>
<feature type="compositionally biased region" description="Polar residues" evidence="8">
    <location>
        <begin position="556"/>
        <end position="566"/>
    </location>
</feature>
<evidence type="ECO:0000256" key="1">
    <source>
        <dbReference type="ARBA" id="ARBA00004308"/>
    </source>
</evidence>
<organism evidence="10 11">
    <name type="scientific">Porphyra umbilicalis</name>
    <name type="common">Purple laver</name>
    <name type="synonym">Red alga</name>
    <dbReference type="NCBI Taxonomy" id="2786"/>
    <lineage>
        <taxon>Eukaryota</taxon>
        <taxon>Rhodophyta</taxon>
        <taxon>Bangiophyceae</taxon>
        <taxon>Bangiales</taxon>
        <taxon>Bangiaceae</taxon>
        <taxon>Porphyra</taxon>
    </lineage>
</organism>
<dbReference type="InterPro" id="IPR016024">
    <property type="entry name" value="ARM-type_fold"/>
</dbReference>
<dbReference type="InterPro" id="IPR050840">
    <property type="entry name" value="Adaptor_Complx_Large_Subunit"/>
</dbReference>
<dbReference type="Pfam" id="PF01602">
    <property type="entry name" value="Adaptin_N"/>
    <property type="match status" value="1"/>
</dbReference>
<evidence type="ECO:0000256" key="7">
    <source>
        <dbReference type="PIRNR" id="PIRNR037094"/>
    </source>
</evidence>
<evidence type="ECO:0000313" key="10">
    <source>
        <dbReference type="EMBL" id="OSX71898.1"/>
    </source>
</evidence>
<keyword evidence="5 7" id="KW-0333">Golgi apparatus</keyword>
<protein>
    <recommendedName>
        <fullName evidence="7">AP-1 complex subunit gamma</fullName>
    </recommendedName>
</protein>
<comment type="similarity">
    <text evidence="7">Belongs to the adaptor complexes large subunit family.</text>
</comment>
<evidence type="ECO:0000256" key="5">
    <source>
        <dbReference type="ARBA" id="ARBA00023034"/>
    </source>
</evidence>
<evidence type="ECO:0000256" key="3">
    <source>
        <dbReference type="ARBA" id="ARBA00022448"/>
    </source>
</evidence>
<accession>A0A1X6NTH3</accession>
<dbReference type="OrthoDB" id="28053at2759"/>
<name>A0A1X6NTH3_PORUM</name>